<keyword evidence="7" id="KW-0804">Transcription</keyword>
<evidence type="ECO:0000313" key="13">
    <source>
        <dbReference type="Proteomes" id="UP000294933"/>
    </source>
</evidence>
<protein>
    <recommendedName>
        <fullName evidence="11">Cyclin-like domain-containing protein</fullName>
    </recommendedName>
</protein>
<feature type="domain" description="Cyclin-like" evidence="11">
    <location>
        <begin position="183"/>
        <end position="344"/>
    </location>
</feature>
<keyword evidence="6" id="KW-0010">Activator</keyword>
<dbReference type="GO" id="GO:0006357">
    <property type="term" value="P:regulation of transcription by RNA polymerase II"/>
    <property type="evidence" value="ECO:0007669"/>
    <property type="project" value="InterPro"/>
</dbReference>
<comment type="similarity">
    <text evidence="2">Belongs to the cyclin family. Cyclin C subfamily.</text>
</comment>
<dbReference type="InterPro" id="IPR036915">
    <property type="entry name" value="Cyclin-like_sf"/>
</dbReference>
<reference evidence="12 13" key="1">
    <citation type="submission" date="2018-06" db="EMBL/GenBank/DDBJ databases">
        <title>A transcriptomic atlas of mushroom development highlights an independent origin of complex multicellularity.</title>
        <authorList>
            <consortium name="DOE Joint Genome Institute"/>
            <person name="Krizsan K."/>
            <person name="Almasi E."/>
            <person name="Merenyi Z."/>
            <person name="Sahu N."/>
            <person name="Viragh M."/>
            <person name="Koszo T."/>
            <person name="Mondo S."/>
            <person name="Kiss B."/>
            <person name="Balint B."/>
            <person name="Kues U."/>
            <person name="Barry K."/>
            <person name="Hegedus J.C."/>
            <person name="Henrissat B."/>
            <person name="Johnson J."/>
            <person name="Lipzen A."/>
            <person name="Ohm R."/>
            <person name="Nagy I."/>
            <person name="Pangilinan J."/>
            <person name="Yan J."/>
            <person name="Xiong Y."/>
            <person name="Grigoriev I.V."/>
            <person name="Hibbett D.S."/>
            <person name="Nagy L.G."/>
        </authorList>
    </citation>
    <scope>NUCLEOTIDE SEQUENCE [LARGE SCALE GENOMIC DNA]</scope>
    <source>
        <strain evidence="12 13">SZMC22713</strain>
    </source>
</reference>
<evidence type="ECO:0000256" key="6">
    <source>
        <dbReference type="ARBA" id="ARBA00023159"/>
    </source>
</evidence>
<feature type="domain" description="Cyclin-like" evidence="11">
    <location>
        <begin position="47"/>
        <end position="140"/>
    </location>
</feature>
<keyword evidence="5 9" id="KW-0195">Cyclin</keyword>
<dbReference type="GO" id="GO:0005634">
    <property type="term" value="C:nucleus"/>
    <property type="evidence" value="ECO:0007669"/>
    <property type="project" value="UniProtKB-SubCell"/>
</dbReference>
<comment type="subcellular location">
    <subcellularLocation>
        <location evidence="1">Nucleus</location>
    </subcellularLocation>
</comment>
<dbReference type="VEuPathDB" id="FungiDB:BD410DRAFT_816457"/>
<keyword evidence="3" id="KW-0678">Repressor</keyword>
<dbReference type="InterPro" id="IPR013763">
    <property type="entry name" value="Cyclin-like_dom"/>
</dbReference>
<dbReference type="STRING" id="50990.A0A4Y7PQH8"/>
<dbReference type="Proteomes" id="UP000294933">
    <property type="component" value="Unassembled WGS sequence"/>
</dbReference>
<feature type="region of interest" description="Disordered" evidence="10">
    <location>
        <begin position="358"/>
        <end position="440"/>
    </location>
</feature>
<dbReference type="Pfam" id="PF00134">
    <property type="entry name" value="Cyclin_N"/>
    <property type="match status" value="1"/>
</dbReference>
<name>A0A4Y7PQH8_9AGAM</name>
<evidence type="ECO:0000256" key="9">
    <source>
        <dbReference type="RuleBase" id="RU000383"/>
    </source>
</evidence>
<dbReference type="SUPFAM" id="SSF47954">
    <property type="entry name" value="Cyclin-like"/>
    <property type="match status" value="2"/>
</dbReference>
<keyword evidence="8" id="KW-0539">Nucleus</keyword>
<dbReference type="Gene3D" id="1.10.472.10">
    <property type="entry name" value="Cyclin-like"/>
    <property type="match status" value="2"/>
</dbReference>
<evidence type="ECO:0000256" key="1">
    <source>
        <dbReference type="ARBA" id="ARBA00004123"/>
    </source>
</evidence>
<dbReference type="PANTHER" id="PTHR10026">
    <property type="entry name" value="CYCLIN"/>
    <property type="match status" value="1"/>
</dbReference>
<dbReference type="InterPro" id="IPR006671">
    <property type="entry name" value="Cyclin_N"/>
</dbReference>
<feature type="compositionally biased region" description="Low complexity" evidence="10">
    <location>
        <begin position="298"/>
        <end position="309"/>
    </location>
</feature>
<dbReference type="SMART" id="SM00385">
    <property type="entry name" value="CYCLIN"/>
    <property type="match status" value="2"/>
</dbReference>
<evidence type="ECO:0000259" key="11">
    <source>
        <dbReference type="SMART" id="SM00385"/>
    </source>
</evidence>
<feature type="compositionally biased region" description="Low complexity" evidence="10">
    <location>
        <begin position="270"/>
        <end position="283"/>
    </location>
</feature>
<dbReference type="OrthoDB" id="10266018at2759"/>
<dbReference type="FunFam" id="1.10.472.10:FF:000076">
    <property type="entry name" value="RNA polymerase II holoenzyme cyclin-like subunit"/>
    <property type="match status" value="1"/>
</dbReference>
<evidence type="ECO:0000256" key="3">
    <source>
        <dbReference type="ARBA" id="ARBA00022491"/>
    </source>
</evidence>
<dbReference type="GO" id="GO:0016538">
    <property type="term" value="F:cyclin-dependent protein serine/threonine kinase regulator activity"/>
    <property type="evidence" value="ECO:0007669"/>
    <property type="project" value="InterPro"/>
</dbReference>
<feature type="compositionally biased region" description="Low complexity" evidence="10">
    <location>
        <begin position="374"/>
        <end position="399"/>
    </location>
</feature>
<dbReference type="EMBL" id="ML170218">
    <property type="protein sequence ID" value="TDL17693.1"/>
    <property type="molecule type" value="Genomic_DNA"/>
</dbReference>
<evidence type="ECO:0000256" key="10">
    <source>
        <dbReference type="SAM" id="MobiDB-lite"/>
    </source>
</evidence>
<gene>
    <name evidence="12" type="ORF">BD410DRAFT_816457</name>
</gene>
<feature type="compositionally biased region" description="Polar residues" evidence="10">
    <location>
        <begin position="257"/>
        <end position="269"/>
    </location>
</feature>
<accession>A0A4Y7PQH8</accession>
<organism evidence="12 13">
    <name type="scientific">Rickenella mellea</name>
    <dbReference type="NCBI Taxonomy" id="50990"/>
    <lineage>
        <taxon>Eukaryota</taxon>
        <taxon>Fungi</taxon>
        <taxon>Dikarya</taxon>
        <taxon>Basidiomycota</taxon>
        <taxon>Agaricomycotina</taxon>
        <taxon>Agaricomycetes</taxon>
        <taxon>Hymenochaetales</taxon>
        <taxon>Rickenellaceae</taxon>
        <taxon>Rickenella</taxon>
    </lineage>
</organism>
<keyword evidence="4" id="KW-0805">Transcription regulation</keyword>
<keyword evidence="13" id="KW-1185">Reference proteome</keyword>
<evidence type="ECO:0000256" key="8">
    <source>
        <dbReference type="ARBA" id="ARBA00023242"/>
    </source>
</evidence>
<evidence type="ECO:0000256" key="5">
    <source>
        <dbReference type="ARBA" id="ARBA00023127"/>
    </source>
</evidence>
<evidence type="ECO:0000313" key="12">
    <source>
        <dbReference type="EMBL" id="TDL17693.1"/>
    </source>
</evidence>
<dbReference type="CDD" id="cd20513">
    <property type="entry name" value="CYCLIN_CCNC_rpt1"/>
    <property type="match status" value="1"/>
</dbReference>
<feature type="region of interest" description="Disordered" evidence="10">
    <location>
        <begin position="257"/>
        <end position="318"/>
    </location>
</feature>
<evidence type="ECO:0000256" key="7">
    <source>
        <dbReference type="ARBA" id="ARBA00023163"/>
    </source>
</evidence>
<sequence length="486" mass="52895">MATDFWSSSHYKRWMVDRATAKHARAEDIHYADDPEHIALLGVFFYTLISKLATKLLLRQRVIATATVFFRRFYLKNSYCETDPYIVLAACCYVAAKAEESPVHIKNVVSEARSLFNEYNIKGFTTDNAKLAEMEFYLVDDLECDLIVFHPYRTLMTLVKEQGKDSVEREAGELGAGIEDGPRYWGTGQGCLILPSGAIQTAWFIINDTYRSDLCLLYPPHLIAITALYLTCIIQPHARKAHLEWAEFQQQAAAVAMSTAQSQSESQAGTPTRRSSRHSSTPSSKEKEKDSPAPTPTPSISTSDPSSVPQRNKTPGPPQDFVGFFAGLNVNMPLIASMAQEMLAFYVLCDRLKDDVTSNGAPKAGQGVSATASQGRARGQATRGQTQAQTQTPGQVQTQSATPGAARSTTATPGSSSECAGGMPEELSRPVGIGTGGDADNFEVTSTFLMAMLTKMRVMREADIAHPASGRPVAVNKMLERAQAAG</sequence>
<dbReference type="InterPro" id="IPR043198">
    <property type="entry name" value="Cyclin/Ssn8"/>
</dbReference>
<dbReference type="AlphaFoldDB" id="A0A4Y7PQH8"/>
<proteinExistence type="inferred from homology"/>
<feature type="compositionally biased region" description="Polar residues" evidence="10">
    <location>
        <begin position="407"/>
        <end position="418"/>
    </location>
</feature>
<evidence type="ECO:0000256" key="4">
    <source>
        <dbReference type="ARBA" id="ARBA00023015"/>
    </source>
</evidence>
<evidence type="ECO:0000256" key="2">
    <source>
        <dbReference type="ARBA" id="ARBA00008638"/>
    </source>
</evidence>